<dbReference type="HOGENOM" id="CLU_2224106_0_0_1"/>
<protein>
    <submittedName>
        <fullName evidence="1">Uncharacterized protein</fullName>
    </submittedName>
</protein>
<dbReference type="SUPFAM" id="SSF52467">
    <property type="entry name" value="DHS-like NAD/FAD-binding domain"/>
    <property type="match status" value="1"/>
</dbReference>
<dbReference type="VEuPathDB" id="FungiDB:PDIP_79120"/>
<dbReference type="EMBL" id="AKCU01000478">
    <property type="protein sequence ID" value="EKV06470.1"/>
    <property type="molecule type" value="Genomic_DNA"/>
</dbReference>
<gene>
    <name evidence="1" type="ORF">PDIP_79120</name>
</gene>
<accession>K9FAN6</accession>
<name>K9FAN6_PEND1</name>
<dbReference type="Proteomes" id="UP000009886">
    <property type="component" value="Unassembled WGS sequence"/>
</dbReference>
<evidence type="ECO:0000313" key="2">
    <source>
        <dbReference type="Proteomes" id="UP000009886"/>
    </source>
</evidence>
<dbReference type="KEGG" id="pdp:PDIP_79120"/>
<organism evidence="1 2">
    <name type="scientific">Penicillium digitatum (strain Pd1 / CECT 20795)</name>
    <name type="common">Green mold</name>
    <dbReference type="NCBI Taxonomy" id="1170230"/>
    <lineage>
        <taxon>Eukaryota</taxon>
        <taxon>Fungi</taxon>
        <taxon>Dikarya</taxon>
        <taxon>Ascomycota</taxon>
        <taxon>Pezizomycotina</taxon>
        <taxon>Eurotiomycetes</taxon>
        <taxon>Eurotiomycetidae</taxon>
        <taxon>Eurotiales</taxon>
        <taxon>Aspergillaceae</taxon>
        <taxon>Penicillium</taxon>
    </lineage>
</organism>
<dbReference type="OrthoDB" id="2867507at2759"/>
<sequence>MGFPADHPGWLGLRHSGHEAMGTSGVILVVDCDVLWVPTQDKPSASAKIFHLDVDPLKQQIPVFHSIDGYIPCRCFHSAQANQRRFLGSKESITMDQWRDEEHSKP</sequence>
<evidence type="ECO:0000313" key="1">
    <source>
        <dbReference type="EMBL" id="EKV06470.1"/>
    </source>
</evidence>
<proteinExistence type="predicted"/>
<dbReference type="InterPro" id="IPR029035">
    <property type="entry name" value="DHS-like_NAD/FAD-binding_dom"/>
</dbReference>
<comment type="caution">
    <text evidence="1">The sequence shown here is derived from an EMBL/GenBank/DDBJ whole genome shotgun (WGS) entry which is preliminary data.</text>
</comment>
<dbReference type="Gene3D" id="3.40.50.1220">
    <property type="entry name" value="TPP-binding domain"/>
    <property type="match status" value="1"/>
</dbReference>
<dbReference type="AlphaFoldDB" id="K9FAN6"/>
<reference evidence="2" key="1">
    <citation type="journal article" date="2012" name="BMC Genomics">
        <title>Genome sequence of the necrotrophic fungus Penicillium digitatum, the main postharvest pathogen of citrus.</title>
        <authorList>
            <person name="Marcet-Houben M."/>
            <person name="Ballester A.-R."/>
            <person name="de la Fuente B."/>
            <person name="Harries E."/>
            <person name="Marcos J.F."/>
            <person name="Gonzalez-Candelas L."/>
            <person name="Gabaldon T."/>
        </authorList>
    </citation>
    <scope>NUCLEOTIDE SEQUENCE [LARGE SCALE GENOMIC DNA]</scope>
    <source>
        <strain evidence="2">Pd1 / CECT 20795</strain>
    </source>
</reference>